<dbReference type="NCBIfam" id="TIGR00361">
    <property type="entry name" value="ComEC_Rec2"/>
    <property type="match status" value="1"/>
</dbReference>
<dbReference type="PANTHER" id="PTHR30619:SF1">
    <property type="entry name" value="RECOMBINATION PROTEIN 2"/>
    <property type="match status" value="1"/>
</dbReference>
<name>A0AAW6U2E4_9BACT</name>
<feature type="transmembrane region" description="Helical" evidence="6">
    <location>
        <begin position="89"/>
        <end position="112"/>
    </location>
</feature>
<keyword evidence="3 6" id="KW-0812">Transmembrane</keyword>
<feature type="transmembrane region" description="Helical" evidence="6">
    <location>
        <begin position="506"/>
        <end position="529"/>
    </location>
</feature>
<keyword evidence="4 6" id="KW-1133">Transmembrane helix</keyword>
<evidence type="ECO:0000256" key="3">
    <source>
        <dbReference type="ARBA" id="ARBA00022692"/>
    </source>
</evidence>
<comment type="subcellular location">
    <subcellularLocation>
        <location evidence="1">Cell membrane</location>
        <topology evidence="1">Multi-pass membrane protein</topology>
    </subcellularLocation>
</comment>
<comment type="caution">
    <text evidence="10">The sequence shown here is derived from an EMBL/GenBank/DDBJ whole genome shotgun (WGS) entry which is preliminary data.</text>
</comment>
<keyword evidence="2" id="KW-1003">Cell membrane</keyword>
<evidence type="ECO:0000256" key="1">
    <source>
        <dbReference type="ARBA" id="ARBA00004651"/>
    </source>
</evidence>
<keyword evidence="11" id="KW-1185">Reference proteome</keyword>
<dbReference type="Gene3D" id="3.60.15.10">
    <property type="entry name" value="Ribonuclease Z/Hydroxyacylglutathione hydrolase-like"/>
    <property type="match status" value="1"/>
</dbReference>
<evidence type="ECO:0000259" key="9">
    <source>
        <dbReference type="Pfam" id="PF13567"/>
    </source>
</evidence>
<evidence type="ECO:0000256" key="5">
    <source>
        <dbReference type="ARBA" id="ARBA00023136"/>
    </source>
</evidence>
<evidence type="ECO:0000256" key="6">
    <source>
        <dbReference type="SAM" id="Phobius"/>
    </source>
</evidence>
<evidence type="ECO:0000256" key="4">
    <source>
        <dbReference type="ARBA" id="ARBA00022989"/>
    </source>
</evidence>
<dbReference type="InterPro" id="IPR052159">
    <property type="entry name" value="Competence_DNA_uptake"/>
</dbReference>
<dbReference type="NCBIfam" id="TIGR00360">
    <property type="entry name" value="ComEC_N-term"/>
    <property type="match status" value="1"/>
</dbReference>
<feature type="transmembrane region" description="Helical" evidence="6">
    <location>
        <begin position="453"/>
        <end position="473"/>
    </location>
</feature>
<dbReference type="SUPFAM" id="SSF56281">
    <property type="entry name" value="Metallo-hydrolase/oxidoreductase"/>
    <property type="match status" value="1"/>
</dbReference>
<dbReference type="Proteomes" id="UP001431776">
    <property type="component" value="Unassembled WGS sequence"/>
</dbReference>
<dbReference type="InterPro" id="IPR025405">
    <property type="entry name" value="DUF4131"/>
</dbReference>
<dbReference type="PANTHER" id="PTHR30619">
    <property type="entry name" value="DNA INTERNALIZATION/COMPETENCE PROTEIN COMEC/REC2"/>
    <property type="match status" value="1"/>
</dbReference>
<feature type="transmembrane region" description="Helical" evidence="6">
    <location>
        <begin position="64"/>
        <end position="82"/>
    </location>
</feature>
<dbReference type="GO" id="GO:0030420">
    <property type="term" value="P:establishment of competence for transformation"/>
    <property type="evidence" value="ECO:0007669"/>
    <property type="project" value="InterPro"/>
</dbReference>
<feature type="transmembrane region" description="Helical" evidence="6">
    <location>
        <begin position="377"/>
        <end position="396"/>
    </location>
</feature>
<evidence type="ECO:0000313" key="10">
    <source>
        <dbReference type="EMBL" id="MDI6450747.1"/>
    </source>
</evidence>
<dbReference type="GO" id="GO:0005886">
    <property type="term" value="C:plasma membrane"/>
    <property type="evidence" value="ECO:0007669"/>
    <property type="project" value="UniProtKB-SubCell"/>
</dbReference>
<dbReference type="AlphaFoldDB" id="A0AAW6U2E4"/>
<feature type="transmembrane region" description="Helical" evidence="6">
    <location>
        <begin position="479"/>
        <end position="499"/>
    </location>
</feature>
<dbReference type="RefSeq" id="WP_349246158.1">
    <property type="nucleotide sequence ID" value="NZ_JASCXX010000024.1"/>
</dbReference>
<reference evidence="10" key="1">
    <citation type="submission" date="2023-05" db="EMBL/GenBank/DDBJ databases">
        <title>Anaerotaeda fermentans gen. nov., sp. nov., a novel anaerobic planctomycete of the new family within the order Sedimentisphaerales isolated from Taman Peninsula, Russia.</title>
        <authorList>
            <person name="Khomyakova M.A."/>
            <person name="Merkel A.Y."/>
            <person name="Slobodkin A.I."/>
        </authorList>
    </citation>
    <scope>NUCLEOTIDE SEQUENCE</scope>
    <source>
        <strain evidence="10">M17dextr</strain>
    </source>
</reference>
<feature type="domain" description="ComEC/Rec2-related protein" evidence="8">
    <location>
        <begin position="280"/>
        <end position="563"/>
    </location>
</feature>
<feature type="transmembrane region" description="Helical" evidence="6">
    <location>
        <begin position="541"/>
        <end position="562"/>
    </location>
</feature>
<evidence type="ECO:0000259" key="8">
    <source>
        <dbReference type="Pfam" id="PF03772"/>
    </source>
</evidence>
<feature type="transmembrane region" description="Helical" evidence="6">
    <location>
        <begin position="24"/>
        <end position="44"/>
    </location>
</feature>
<sequence>MDEIRRRLALIEAQLGGRSLHARLIDAAGLFFPAVGLMAGIVAQNAAMARFGPADSSARLRPEFVLPLLASAALCLAMVCTHRRLRPAVAAWGALLCFAGLGAVRLAVFTAVGNGDIRRFVTDERVLATIRGRILTPPARIRNDWCFAELAFADPSTVFYLKLDGIHTDRGWIDVSGTLRVQVDEPTPGLSAGDTIVAYCWLYRFGGPTNPGQFDLATHLARKNIHVGASVPSGDAIKGYRSDSRHLLGRLQAKVSQAASEALLSGPVALEDPHGLAAALLLGDRDRIDRRTYEAFRRTGLLHFVSLSGMHLGIFAGLVWRLGRTAGLMKPGRAIVCAIATAAFLLAVPARAPTIRAAIIVWVFCVAIVARRRTGAFNCLCLAAIVLLLVRPTHVFEAGWQLSFAAVAGILALTDPIEGFIHDLTHDQFRRKGASGSLAAYAVRRIGGGAIRLFAAGLGAWIGGAGILLYHFWTIAPLAGFWTVLVFPLVAMILTAGFLKIVLFFLLPTLAGLLGTLLAVATDLLVRIVTLLSHLNVNTLLVGRVPIGLVAAYYALVLFARFGRTRRPLPKRALCLATGILLIAWIGVAKWGRTHRDRLQMTCLDVGHGQAIVVQLPGTETILFDAGSIYQRDVGSRIVRPFLNWMGIANLHAVVLSHGDIDHVNGVPEILDGCRVRHVYGGRSLLARPPTDPTTELLIRSLRKRGREIEPLPISLGSGDATIQLLWPPDEPAVADHLSDNDRSLVCLIEFAGVKILLCSDIEQYAQQQILVRYPDLTADIVVVPHHGSTRTLDDAFLRRISPSVQIRSCNRKQYTQTGHLTEEEDVTKFSTASNGAITVCVESDGMVSTTGYIHP</sequence>
<dbReference type="EMBL" id="JASCXX010000024">
    <property type="protein sequence ID" value="MDI6450747.1"/>
    <property type="molecule type" value="Genomic_DNA"/>
</dbReference>
<gene>
    <name evidence="10" type="ORF">QJ522_16935</name>
</gene>
<feature type="transmembrane region" description="Helical" evidence="6">
    <location>
        <begin position="402"/>
        <end position="421"/>
    </location>
</feature>
<dbReference type="InterPro" id="IPR035681">
    <property type="entry name" value="ComA-like_MBL"/>
</dbReference>
<feature type="transmembrane region" description="Helical" evidence="6">
    <location>
        <begin position="332"/>
        <end position="348"/>
    </location>
</feature>
<dbReference type="InterPro" id="IPR001279">
    <property type="entry name" value="Metallo-B-lactamas"/>
</dbReference>
<dbReference type="Pfam" id="PF00753">
    <property type="entry name" value="Lactamase_B"/>
    <property type="match status" value="1"/>
</dbReference>
<evidence type="ECO:0000313" key="11">
    <source>
        <dbReference type="Proteomes" id="UP001431776"/>
    </source>
</evidence>
<feature type="domain" description="DUF4131" evidence="9">
    <location>
        <begin position="67"/>
        <end position="235"/>
    </location>
</feature>
<dbReference type="Pfam" id="PF03772">
    <property type="entry name" value="Competence"/>
    <property type="match status" value="1"/>
</dbReference>
<evidence type="ECO:0000256" key="2">
    <source>
        <dbReference type="ARBA" id="ARBA00022475"/>
    </source>
</evidence>
<feature type="transmembrane region" description="Helical" evidence="6">
    <location>
        <begin position="300"/>
        <end position="320"/>
    </location>
</feature>
<feature type="transmembrane region" description="Helical" evidence="6">
    <location>
        <begin position="354"/>
        <end position="370"/>
    </location>
</feature>
<feature type="domain" description="Metallo-beta-lactamase" evidence="7">
    <location>
        <begin position="605"/>
        <end position="803"/>
    </location>
</feature>
<accession>A0AAW6U2E4</accession>
<organism evidence="10 11">
    <name type="scientific">Anaerobaca lacustris</name>
    <dbReference type="NCBI Taxonomy" id="3044600"/>
    <lineage>
        <taxon>Bacteria</taxon>
        <taxon>Pseudomonadati</taxon>
        <taxon>Planctomycetota</taxon>
        <taxon>Phycisphaerae</taxon>
        <taxon>Sedimentisphaerales</taxon>
        <taxon>Anaerobacaceae</taxon>
        <taxon>Anaerobaca</taxon>
    </lineage>
</organism>
<dbReference type="InterPro" id="IPR036866">
    <property type="entry name" value="RibonucZ/Hydroxyglut_hydro"/>
</dbReference>
<keyword evidence="5 6" id="KW-0472">Membrane</keyword>
<evidence type="ECO:0000259" key="7">
    <source>
        <dbReference type="Pfam" id="PF00753"/>
    </source>
</evidence>
<dbReference type="CDD" id="cd07731">
    <property type="entry name" value="ComA-like_MBL-fold"/>
    <property type="match status" value="1"/>
</dbReference>
<proteinExistence type="predicted"/>
<protein>
    <submittedName>
        <fullName evidence="10">DNA internalization-related competence protein ComEC/Rec2</fullName>
    </submittedName>
</protein>
<dbReference type="Pfam" id="PF13567">
    <property type="entry name" value="DUF4131"/>
    <property type="match status" value="1"/>
</dbReference>
<dbReference type="InterPro" id="IPR004477">
    <property type="entry name" value="ComEC_N"/>
</dbReference>
<feature type="transmembrane region" description="Helical" evidence="6">
    <location>
        <begin position="574"/>
        <end position="592"/>
    </location>
</feature>
<dbReference type="InterPro" id="IPR004797">
    <property type="entry name" value="Competence_ComEC/Rec2"/>
</dbReference>